<keyword evidence="3 8" id="KW-0812">Transmembrane</keyword>
<evidence type="ECO:0000256" key="7">
    <source>
        <dbReference type="SAM" id="MobiDB-lite"/>
    </source>
</evidence>
<gene>
    <name evidence="9" type="ORF">DMC30DRAFT_345385</name>
</gene>
<dbReference type="GO" id="GO:0005774">
    <property type="term" value="C:vacuolar membrane"/>
    <property type="evidence" value="ECO:0007669"/>
    <property type="project" value="TreeGrafter"/>
</dbReference>
<evidence type="ECO:0000256" key="1">
    <source>
        <dbReference type="ARBA" id="ARBA00004127"/>
    </source>
</evidence>
<dbReference type="PANTHER" id="PTHR13131:SF5">
    <property type="entry name" value="CYSTINOSIN"/>
    <property type="match status" value="1"/>
</dbReference>
<dbReference type="Gene3D" id="1.20.1280.290">
    <property type="match status" value="1"/>
</dbReference>
<evidence type="ECO:0000313" key="10">
    <source>
        <dbReference type="Proteomes" id="UP000311382"/>
    </source>
</evidence>
<feature type="transmembrane region" description="Helical" evidence="8">
    <location>
        <begin position="110"/>
        <end position="128"/>
    </location>
</feature>
<feature type="region of interest" description="Disordered" evidence="7">
    <location>
        <begin position="241"/>
        <end position="285"/>
    </location>
</feature>
<feature type="transmembrane region" description="Helical" evidence="8">
    <location>
        <begin position="212"/>
        <end position="231"/>
    </location>
</feature>
<dbReference type="InterPro" id="IPR005282">
    <property type="entry name" value="LC_transporter"/>
</dbReference>
<comment type="caution">
    <text evidence="9">The sequence shown here is derived from an EMBL/GenBank/DDBJ whole genome shotgun (WGS) entry which is preliminary data.</text>
</comment>
<evidence type="ECO:0000256" key="3">
    <source>
        <dbReference type="ARBA" id="ARBA00022692"/>
    </source>
</evidence>
<dbReference type="GO" id="GO:0012505">
    <property type="term" value="C:endomembrane system"/>
    <property type="evidence" value="ECO:0007669"/>
    <property type="project" value="UniProtKB-SubCell"/>
</dbReference>
<accession>A0A5C5G8R0</accession>
<feature type="transmembrane region" description="Helical" evidence="8">
    <location>
        <begin position="6"/>
        <end position="23"/>
    </location>
</feature>
<keyword evidence="4" id="KW-0677">Repeat</keyword>
<name>A0A5C5G8R0_9BASI</name>
<proteinExistence type="predicted"/>
<dbReference type="PANTHER" id="PTHR13131">
    <property type="entry name" value="CYSTINOSIN"/>
    <property type="match status" value="1"/>
</dbReference>
<dbReference type="InterPro" id="IPR006603">
    <property type="entry name" value="PQ-loop_rpt"/>
</dbReference>
<evidence type="ECO:0000256" key="4">
    <source>
        <dbReference type="ARBA" id="ARBA00022737"/>
    </source>
</evidence>
<dbReference type="Proteomes" id="UP000311382">
    <property type="component" value="Unassembled WGS sequence"/>
</dbReference>
<evidence type="ECO:0000313" key="9">
    <source>
        <dbReference type="EMBL" id="TNY24816.1"/>
    </source>
</evidence>
<dbReference type="EMBL" id="SOZI01000001">
    <property type="protein sequence ID" value="TNY24816.1"/>
    <property type="molecule type" value="Genomic_DNA"/>
</dbReference>
<dbReference type="GO" id="GO:0015184">
    <property type="term" value="F:L-cystine transmembrane transporter activity"/>
    <property type="evidence" value="ECO:0007669"/>
    <property type="project" value="TreeGrafter"/>
</dbReference>
<dbReference type="OrthoDB" id="75720at2759"/>
<comment type="subcellular location">
    <subcellularLocation>
        <location evidence="1">Endomembrane system</location>
        <topology evidence="1">Multi-pass membrane protein</topology>
    </subcellularLocation>
</comment>
<keyword evidence="6 8" id="KW-0472">Membrane</keyword>
<evidence type="ECO:0000256" key="2">
    <source>
        <dbReference type="ARBA" id="ARBA00022448"/>
    </source>
</evidence>
<feature type="transmembrane region" description="Helical" evidence="8">
    <location>
        <begin position="171"/>
        <end position="192"/>
    </location>
</feature>
<dbReference type="STRING" id="5288.A0A5C5G8R0"/>
<sequence length="285" mass="31579">SLFGWISTFAWSISFYPQLIINWRRKSVEGLSIDFFSLNPLGFACYTVYNVALYASPTVRRQYSERHDGHYPQAQPNDIAFAVHALVFSLITLASIFVYKRDPKQRLSTFNRGVLAFLLSTIGIGALLVATDKVAALDLVLWLSYVKLYISTTKMVPQAWINFRRKSTVGWSIENILLDFTGGVLSLAQLVLDSWVDGDLHGIIGNPGKLGLGLLALGFDLLFMLQHFVLYRDARLDDDRDRGVGAGAQPPSSSDSVEEDEGPEGSGENEALLGSSRRLRPSTDV</sequence>
<keyword evidence="5 8" id="KW-1133">Transmembrane helix</keyword>
<organism evidence="9 10">
    <name type="scientific">Rhodotorula diobovata</name>
    <dbReference type="NCBI Taxonomy" id="5288"/>
    <lineage>
        <taxon>Eukaryota</taxon>
        <taxon>Fungi</taxon>
        <taxon>Dikarya</taxon>
        <taxon>Basidiomycota</taxon>
        <taxon>Pucciniomycotina</taxon>
        <taxon>Microbotryomycetes</taxon>
        <taxon>Sporidiobolales</taxon>
        <taxon>Sporidiobolaceae</taxon>
        <taxon>Rhodotorula</taxon>
    </lineage>
</organism>
<keyword evidence="10" id="KW-1185">Reference proteome</keyword>
<dbReference type="NCBIfam" id="TIGR00951">
    <property type="entry name" value="2A43"/>
    <property type="match status" value="1"/>
</dbReference>
<evidence type="ECO:0000256" key="5">
    <source>
        <dbReference type="ARBA" id="ARBA00022989"/>
    </source>
</evidence>
<reference evidence="9 10" key="1">
    <citation type="submission" date="2019-03" db="EMBL/GenBank/DDBJ databases">
        <title>Rhodosporidium diobovatum UCD-FST 08-225 genome sequencing, assembly, and annotation.</title>
        <authorList>
            <person name="Fakankun I.U."/>
            <person name="Fristensky B."/>
            <person name="Levin D.B."/>
        </authorList>
    </citation>
    <scope>NUCLEOTIDE SEQUENCE [LARGE SCALE GENOMIC DNA]</scope>
    <source>
        <strain evidence="9 10">UCD-FST 08-225</strain>
    </source>
</reference>
<feature type="transmembrane region" description="Helical" evidence="8">
    <location>
        <begin position="35"/>
        <end position="55"/>
    </location>
</feature>
<feature type="transmembrane region" description="Helical" evidence="8">
    <location>
        <begin position="79"/>
        <end position="98"/>
    </location>
</feature>
<evidence type="ECO:0000256" key="6">
    <source>
        <dbReference type="ARBA" id="ARBA00023136"/>
    </source>
</evidence>
<protein>
    <submittedName>
        <fullName evidence="9">PQ loop repeat-domain-containing protein</fullName>
    </submittedName>
</protein>
<dbReference type="AlphaFoldDB" id="A0A5C5G8R0"/>
<feature type="non-terminal residue" evidence="9">
    <location>
        <position position="1"/>
    </location>
</feature>
<evidence type="ECO:0000256" key="8">
    <source>
        <dbReference type="SAM" id="Phobius"/>
    </source>
</evidence>
<dbReference type="SMART" id="SM00679">
    <property type="entry name" value="CTNS"/>
    <property type="match status" value="2"/>
</dbReference>
<dbReference type="Pfam" id="PF04193">
    <property type="entry name" value="PQ-loop"/>
    <property type="match status" value="2"/>
</dbReference>
<dbReference type="GO" id="GO:0000324">
    <property type="term" value="C:fungal-type vacuole"/>
    <property type="evidence" value="ECO:0007669"/>
    <property type="project" value="TreeGrafter"/>
</dbReference>
<keyword evidence="2" id="KW-0813">Transport</keyword>